<dbReference type="EMBL" id="JRHX01000081">
    <property type="protein sequence ID" value="KXZ69120.1"/>
    <property type="molecule type" value="Genomic_DNA"/>
</dbReference>
<dbReference type="Proteomes" id="UP000075544">
    <property type="component" value="Unassembled WGS sequence"/>
</dbReference>
<accession>A0A150HVY8</accession>
<dbReference type="EMBL" id="JRHX01000046">
    <property type="protein sequence ID" value="KXZ70880.1"/>
    <property type="molecule type" value="Genomic_DNA"/>
</dbReference>
<reference evidence="2 3" key="1">
    <citation type="journal article" date="2016" name="Sci. Rep.">
        <title>Genomic and phenotypic characterization of the species Acinetobacter venetianus.</title>
        <authorList>
            <person name="Fondi M."/>
            <person name="Maida I."/>
            <person name="Perrin E."/>
            <person name="Orlandini V."/>
            <person name="La Torre L."/>
            <person name="Bosi E."/>
            <person name="Negroni A."/>
            <person name="Zanaroli G."/>
            <person name="Fava F."/>
            <person name="Decorosi F."/>
            <person name="Giovannetti L."/>
            <person name="Viti C."/>
            <person name="Vaneechoutte M."/>
            <person name="Dijkshoorn L."/>
            <person name="Fani R."/>
        </authorList>
    </citation>
    <scope>NUCLEOTIDE SEQUENCE [LARGE SCALE GENOMIC DNA]</scope>
    <source>
        <strain evidence="2 3">LUH13518</strain>
    </source>
</reference>
<dbReference type="PROSITE" id="PS51257">
    <property type="entry name" value="PROKAR_LIPOPROTEIN"/>
    <property type="match status" value="1"/>
</dbReference>
<dbReference type="RefSeq" id="WP_061524660.1">
    <property type="nucleotide sequence ID" value="NZ_JRHX01000046.1"/>
</dbReference>
<dbReference type="AlphaFoldDB" id="A0A150HVY8"/>
<evidence type="ECO:0000313" key="3">
    <source>
        <dbReference type="Proteomes" id="UP000075544"/>
    </source>
</evidence>
<comment type="caution">
    <text evidence="2">The sequence shown here is derived from an EMBL/GenBank/DDBJ whole genome shotgun (WGS) entry which is preliminary data.</text>
</comment>
<sequence length="107" mass="12631">MKYYRTYIIILLTLLSACQQSDDETKVNLEFNEADKKITEYLDILNDPNSNIDVKSKILCKNLPQIYEYEYIPALMKSVPNTYSTNQLLLEQNNMVNYYREKLMIAC</sequence>
<evidence type="ECO:0000313" key="2">
    <source>
        <dbReference type="EMBL" id="KXZ70880.1"/>
    </source>
</evidence>
<organism evidence="2 3">
    <name type="scientific">Acinetobacter venetianus</name>
    <dbReference type="NCBI Taxonomy" id="52133"/>
    <lineage>
        <taxon>Bacteria</taxon>
        <taxon>Pseudomonadati</taxon>
        <taxon>Pseudomonadota</taxon>
        <taxon>Gammaproteobacteria</taxon>
        <taxon>Moraxellales</taxon>
        <taxon>Moraxellaceae</taxon>
        <taxon>Acinetobacter</taxon>
    </lineage>
</organism>
<evidence type="ECO:0000313" key="1">
    <source>
        <dbReference type="EMBL" id="KXZ69120.1"/>
    </source>
</evidence>
<name>A0A150HVY8_9GAMM</name>
<proteinExistence type="predicted"/>
<gene>
    <name evidence="2" type="ORF">AVENLUH13518_01642</name>
    <name evidence="1" type="ORF">AVENLUH13518_02655</name>
</gene>
<dbReference type="PATRIC" id="fig|52133.19.peg.1672"/>
<protein>
    <submittedName>
        <fullName evidence="2">Uncharacterized protein</fullName>
    </submittedName>
</protein>